<protein>
    <recommendedName>
        <fullName evidence="1">DUF6916 domain-containing protein</fullName>
    </recommendedName>
</protein>
<evidence type="ECO:0000313" key="3">
    <source>
        <dbReference type="Proteomes" id="UP000247792"/>
    </source>
</evidence>
<dbReference type="AlphaFoldDB" id="A0A318IYP6"/>
<reference evidence="2 3" key="1">
    <citation type="submission" date="2018-05" db="EMBL/GenBank/DDBJ databases">
        <title>Genomic Encyclopedia of Type Strains, Phase IV (KMG-IV): sequencing the most valuable type-strain genomes for metagenomic binning, comparative biology and taxonomic classification.</title>
        <authorList>
            <person name="Goeker M."/>
        </authorList>
    </citation>
    <scope>NUCLEOTIDE SEQUENCE [LARGE SCALE GENOMIC DNA]</scope>
    <source>
        <strain evidence="2 3">DSM 19792</strain>
    </source>
</reference>
<gene>
    <name evidence="2" type="ORF">DFR42_1194</name>
</gene>
<evidence type="ECO:0000313" key="2">
    <source>
        <dbReference type="EMBL" id="PXX36798.1"/>
    </source>
</evidence>
<comment type="caution">
    <text evidence="2">The sequence shown here is derived from an EMBL/GenBank/DDBJ whole genome shotgun (WGS) entry which is preliminary data.</text>
</comment>
<organism evidence="2 3">
    <name type="scientific">Undibacterium pigrum</name>
    <dbReference type="NCBI Taxonomy" id="401470"/>
    <lineage>
        <taxon>Bacteria</taxon>
        <taxon>Pseudomonadati</taxon>
        <taxon>Pseudomonadota</taxon>
        <taxon>Betaproteobacteria</taxon>
        <taxon>Burkholderiales</taxon>
        <taxon>Oxalobacteraceae</taxon>
        <taxon>Undibacterium</taxon>
    </lineage>
</organism>
<dbReference type="Proteomes" id="UP000247792">
    <property type="component" value="Unassembled WGS sequence"/>
</dbReference>
<dbReference type="EMBL" id="QJKB01000019">
    <property type="protein sequence ID" value="PXX36798.1"/>
    <property type="molecule type" value="Genomic_DNA"/>
</dbReference>
<keyword evidence="3" id="KW-1185">Reference proteome</keyword>
<name>A0A318IYP6_9BURK</name>
<proteinExistence type="predicted"/>
<dbReference type="RefSeq" id="WP_110258142.1">
    <property type="nucleotide sequence ID" value="NZ_QJKB01000019.1"/>
</dbReference>
<sequence length="109" mass="12443">MTISLEQVHPLIGNKFQLETSNGVMHLELVEAEERPRRGIPENFRTPLLLIFAGSSRQPLAQDNYFVEHPALGRHIWTVAPTLADHAKGQYQRPHEDGGTCVYYQVFFN</sequence>
<dbReference type="OrthoDB" id="8708440at2"/>
<evidence type="ECO:0000259" key="1">
    <source>
        <dbReference type="Pfam" id="PF21880"/>
    </source>
</evidence>
<dbReference type="InterPro" id="IPR054209">
    <property type="entry name" value="DUF6916"/>
</dbReference>
<feature type="domain" description="DUF6916" evidence="1">
    <location>
        <begin position="4"/>
        <end position="92"/>
    </location>
</feature>
<dbReference type="Pfam" id="PF21880">
    <property type="entry name" value="DUF6916"/>
    <property type="match status" value="1"/>
</dbReference>
<accession>A0A318IYP6</accession>